<evidence type="ECO:0000313" key="1">
    <source>
        <dbReference type="EMBL" id="KAG7505919.1"/>
    </source>
</evidence>
<gene>
    <name evidence="1" type="ORF">JOB18_042793</name>
</gene>
<keyword evidence="2" id="KW-1185">Reference proteome</keyword>
<reference evidence="1 2" key="1">
    <citation type="journal article" date="2021" name="Sci. Rep.">
        <title>Chromosome anchoring in Senegalese sole (Solea senegalensis) reveals sex-associated markers and genome rearrangements in flatfish.</title>
        <authorList>
            <person name="Guerrero-Cozar I."/>
            <person name="Gomez-Garrido J."/>
            <person name="Berbel C."/>
            <person name="Martinez-Blanch J.F."/>
            <person name="Alioto T."/>
            <person name="Claros M.G."/>
            <person name="Gagnaire P.A."/>
            <person name="Manchado M."/>
        </authorList>
    </citation>
    <scope>NUCLEOTIDE SEQUENCE [LARGE SCALE GENOMIC DNA]</scope>
    <source>
        <strain evidence="1">Sse05_10M</strain>
    </source>
</reference>
<comment type="caution">
    <text evidence="1">The sequence shown here is derived from an EMBL/GenBank/DDBJ whole genome shotgun (WGS) entry which is preliminary data.</text>
</comment>
<name>A0AAV6RL56_SOLSE</name>
<sequence length="142" mass="15465">MDSAQTRQWLEALSTQEAHLSRQEQFQTTMAEHLVRNLTDLLRSTTSPPAALKPPVSVATPTQAASFAGSGVGCRLHFSRPLGCCCWLRAVHRSVPLTACRWSLSGSFDPPVPRCVGRDRLIGAEPTVVDWCPGHGVPFLLC</sequence>
<evidence type="ECO:0000313" key="2">
    <source>
        <dbReference type="Proteomes" id="UP000693946"/>
    </source>
</evidence>
<dbReference type="AlphaFoldDB" id="A0AAV6RL56"/>
<organism evidence="1 2">
    <name type="scientific">Solea senegalensis</name>
    <name type="common">Senegalese sole</name>
    <dbReference type="NCBI Taxonomy" id="28829"/>
    <lineage>
        <taxon>Eukaryota</taxon>
        <taxon>Metazoa</taxon>
        <taxon>Chordata</taxon>
        <taxon>Craniata</taxon>
        <taxon>Vertebrata</taxon>
        <taxon>Euteleostomi</taxon>
        <taxon>Actinopterygii</taxon>
        <taxon>Neopterygii</taxon>
        <taxon>Teleostei</taxon>
        <taxon>Neoteleostei</taxon>
        <taxon>Acanthomorphata</taxon>
        <taxon>Carangaria</taxon>
        <taxon>Pleuronectiformes</taxon>
        <taxon>Pleuronectoidei</taxon>
        <taxon>Soleidae</taxon>
        <taxon>Solea</taxon>
    </lineage>
</organism>
<dbReference type="Proteomes" id="UP000693946">
    <property type="component" value="Linkage Group LG19"/>
</dbReference>
<proteinExistence type="predicted"/>
<dbReference type="EMBL" id="JAGKHQ010000011">
    <property type="protein sequence ID" value="KAG7505919.1"/>
    <property type="molecule type" value="Genomic_DNA"/>
</dbReference>
<accession>A0AAV6RL56</accession>
<protein>
    <submittedName>
        <fullName evidence="1">Uncharacterized protein</fullName>
    </submittedName>
</protein>